<protein>
    <submittedName>
        <fullName evidence="2">Uncharacterized protein</fullName>
    </submittedName>
</protein>
<keyword evidence="1" id="KW-1133">Transmembrane helix</keyword>
<proteinExistence type="predicted"/>
<keyword evidence="3" id="KW-1185">Reference proteome</keyword>
<evidence type="ECO:0000256" key="1">
    <source>
        <dbReference type="SAM" id="Phobius"/>
    </source>
</evidence>
<keyword evidence="1" id="KW-0472">Membrane</keyword>
<dbReference type="AlphaFoldDB" id="A0A915YGW1"/>
<feature type="transmembrane region" description="Helical" evidence="1">
    <location>
        <begin position="15"/>
        <end position="31"/>
    </location>
</feature>
<organism evidence="2 3">
    <name type="scientific">Aureispira anguillae</name>
    <dbReference type="NCBI Taxonomy" id="2864201"/>
    <lineage>
        <taxon>Bacteria</taxon>
        <taxon>Pseudomonadati</taxon>
        <taxon>Bacteroidota</taxon>
        <taxon>Saprospiria</taxon>
        <taxon>Saprospirales</taxon>
        <taxon>Saprospiraceae</taxon>
        <taxon>Aureispira</taxon>
    </lineage>
</organism>
<keyword evidence="1" id="KW-0812">Transmembrane</keyword>
<evidence type="ECO:0000313" key="3">
    <source>
        <dbReference type="Proteomes" id="UP001060919"/>
    </source>
</evidence>
<dbReference type="KEGG" id="aup:AsAng_0035090"/>
<dbReference type="Proteomes" id="UP001060919">
    <property type="component" value="Chromosome"/>
</dbReference>
<evidence type="ECO:0000313" key="2">
    <source>
        <dbReference type="EMBL" id="BDS12784.1"/>
    </source>
</evidence>
<accession>A0A915YGW1</accession>
<sequence length="36" mass="4119">MLIPNNIVFEIKLDYLSIALVGTTILLLMVIKKKFL</sequence>
<dbReference type="EMBL" id="AP026867">
    <property type="protein sequence ID" value="BDS12784.1"/>
    <property type="molecule type" value="Genomic_DNA"/>
</dbReference>
<name>A0A915YGW1_9BACT</name>
<reference evidence="2" key="1">
    <citation type="submission" date="2022-09" db="EMBL/GenBank/DDBJ databases">
        <title>Aureispira anguillicida sp. nov., isolated from Leptocephalus of Japanese eel Anguilla japonica.</title>
        <authorList>
            <person name="Yuasa K."/>
            <person name="Mekata T."/>
            <person name="Ikunari K."/>
        </authorList>
    </citation>
    <scope>NUCLEOTIDE SEQUENCE</scope>
    <source>
        <strain evidence="2">EL160426</strain>
    </source>
</reference>
<gene>
    <name evidence="2" type="ORF">AsAng_0035090</name>
</gene>